<keyword evidence="2" id="KW-1185">Reference proteome</keyword>
<dbReference type="Proteomes" id="UP000215914">
    <property type="component" value="Unassembled WGS sequence"/>
</dbReference>
<name>A0A9K3DZI0_HELAN</name>
<dbReference type="Gramene" id="mRNA:HanXRQr2_Chr15g0690741">
    <property type="protein sequence ID" value="CDS:HanXRQr2_Chr15g0690741.1"/>
    <property type="gene ID" value="HanXRQr2_Chr15g0690741"/>
</dbReference>
<comment type="caution">
    <text evidence="1">The sequence shown here is derived from an EMBL/GenBank/DDBJ whole genome shotgun (WGS) entry which is preliminary data.</text>
</comment>
<proteinExistence type="predicted"/>
<dbReference type="EMBL" id="MNCJ02000330">
    <property type="protein sequence ID" value="KAF5764324.1"/>
    <property type="molecule type" value="Genomic_DNA"/>
</dbReference>
<protein>
    <submittedName>
        <fullName evidence="1">Uncharacterized protein</fullName>
    </submittedName>
</protein>
<sequence length="78" mass="9289">MEVELKQVNSENRLEWVGLTLRKGQMGSILTFRSPLVLMTDAATTNYHQPPYFEHRHHHHCSLIINNRRTPERCHHHH</sequence>
<organism evidence="1 2">
    <name type="scientific">Helianthus annuus</name>
    <name type="common">Common sunflower</name>
    <dbReference type="NCBI Taxonomy" id="4232"/>
    <lineage>
        <taxon>Eukaryota</taxon>
        <taxon>Viridiplantae</taxon>
        <taxon>Streptophyta</taxon>
        <taxon>Embryophyta</taxon>
        <taxon>Tracheophyta</taxon>
        <taxon>Spermatophyta</taxon>
        <taxon>Magnoliopsida</taxon>
        <taxon>eudicotyledons</taxon>
        <taxon>Gunneridae</taxon>
        <taxon>Pentapetalae</taxon>
        <taxon>asterids</taxon>
        <taxon>campanulids</taxon>
        <taxon>Asterales</taxon>
        <taxon>Asteraceae</taxon>
        <taxon>Asteroideae</taxon>
        <taxon>Heliantheae alliance</taxon>
        <taxon>Heliantheae</taxon>
        <taxon>Helianthus</taxon>
    </lineage>
</organism>
<reference evidence="1" key="1">
    <citation type="journal article" date="2017" name="Nature">
        <title>The sunflower genome provides insights into oil metabolism, flowering and Asterid evolution.</title>
        <authorList>
            <person name="Badouin H."/>
            <person name="Gouzy J."/>
            <person name="Grassa C.J."/>
            <person name="Murat F."/>
            <person name="Staton S.E."/>
            <person name="Cottret L."/>
            <person name="Lelandais-Briere C."/>
            <person name="Owens G.L."/>
            <person name="Carrere S."/>
            <person name="Mayjonade B."/>
            <person name="Legrand L."/>
            <person name="Gill N."/>
            <person name="Kane N.C."/>
            <person name="Bowers J.E."/>
            <person name="Hubner S."/>
            <person name="Bellec A."/>
            <person name="Berard A."/>
            <person name="Berges H."/>
            <person name="Blanchet N."/>
            <person name="Boniface M.C."/>
            <person name="Brunel D."/>
            <person name="Catrice O."/>
            <person name="Chaidir N."/>
            <person name="Claudel C."/>
            <person name="Donnadieu C."/>
            <person name="Faraut T."/>
            <person name="Fievet G."/>
            <person name="Helmstetter N."/>
            <person name="King M."/>
            <person name="Knapp S.J."/>
            <person name="Lai Z."/>
            <person name="Le Paslier M.C."/>
            <person name="Lippi Y."/>
            <person name="Lorenzon L."/>
            <person name="Mandel J.R."/>
            <person name="Marage G."/>
            <person name="Marchand G."/>
            <person name="Marquand E."/>
            <person name="Bret-Mestries E."/>
            <person name="Morien E."/>
            <person name="Nambeesan S."/>
            <person name="Nguyen T."/>
            <person name="Pegot-Espagnet P."/>
            <person name="Pouilly N."/>
            <person name="Raftis F."/>
            <person name="Sallet E."/>
            <person name="Schiex T."/>
            <person name="Thomas J."/>
            <person name="Vandecasteele C."/>
            <person name="Vares D."/>
            <person name="Vear F."/>
            <person name="Vautrin S."/>
            <person name="Crespi M."/>
            <person name="Mangin B."/>
            <person name="Burke J.M."/>
            <person name="Salse J."/>
            <person name="Munos S."/>
            <person name="Vincourt P."/>
            <person name="Rieseberg L.H."/>
            <person name="Langlade N.B."/>
        </authorList>
    </citation>
    <scope>NUCLEOTIDE SEQUENCE</scope>
    <source>
        <tissue evidence="1">Leaves</tissue>
    </source>
</reference>
<dbReference type="AlphaFoldDB" id="A0A9K3DZI0"/>
<evidence type="ECO:0000313" key="1">
    <source>
        <dbReference type="EMBL" id="KAF5764324.1"/>
    </source>
</evidence>
<gene>
    <name evidence="1" type="ORF">HanXRQr2_Chr15g0690741</name>
</gene>
<evidence type="ECO:0000313" key="2">
    <source>
        <dbReference type="Proteomes" id="UP000215914"/>
    </source>
</evidence>
<accession>A0A9K3DZI0</accession>
<reference evidence="1" key="2">
    <citation type="submission" date="2020-06" db="EMBL/GenBank/DDBJ databases">
        <title>Helianthus annuus Genome sequencing and assembly Release 2.</title>
        <authorList>
            <person name="Gouzy J."/>
            <person name="Langlade N."/>
            <person name="Munos S."/>
        </authorList>
    </citation>
    <scope>NUCLEOTIDE SEQUENCE</scope>
    <source>
        <tissue evidence="1">Leaves</tissue>
    </source>
</reference>